<dbReference type="EMBL" id="KV918856">
    <property type="protein sequence ID" value="OSX76769.1"/>
    <property type="molecule type" value="Genomic_DNA"/>
</dbReference>
<feature type="region of interest" description="Disordered" evidence="1">
    <location>
        <begin position="80"/>
        <end position="164"/>
    </location>
</feature>
<evidence type="ECO:0000313" key="2">
    <source>
        <dbReference type="EMBL" id="OSX76769.1"/>
    </source>
</evidence>
<feature type="compositionally biased region" description="Pro residues" evidence="1">
    <location>
        <begin position="104"/>
        <end position="113"/>
    </location>
</feature>
<dbReference type="Proteomes" id="UP000218209">
    <property type="component" value="Unassembled WGS sequence"/>
</dbReference>
<dbReference type="AlphaFoldDB" id="A0A1X6P7A7"/>
<accession>A0A1X6P7A7</accession>
<gene>
    <name evidence="2" type="ORF">BU14_0176s0011</name>
</gene>
<evidence type="ECO:0000313" key="3">
    <source>
        <dbReference type="Proteomes" id="UP000218209"/>
    </source>
</evidence>
<name>A0A1X6P7A7_PORUM</name>
<feature type="compositionally biased region" description="Basic residues" evidence="1">
    <location>
        <begin position="122"/>
        <end position="141"/>
    </location>
</feature>
<evidence type="ECO:0000256" key="1">
    <source>
        <dbReference type="SAM" id="MobiDB-lite"/>
    </source>
</evidence>
<sequence length="164" mass="18192">MEVPADTSRREVHTRGEAFHPLSKDGVVAVIPTPAPRVLSLSVTLPLAPENPTAAPFLSAAYRPTVCLHFRFLPLPCRSLASPSPGRWRPPPLRRPPPPRRGRPPPPPPPGDDPTPLYTFHVGRRARRRGVCVTRARRRRRGDGGSAQEEEGLLRVPRHQAHPR</sequence>
<reference evidence="2 3" key="1">
    <citation type="submission" date="2017-03" db="EMBL/GenBank/DDBJ databases">
        <title>WGS assembly of Porphyra umbilicalis.</title>
        <authorList>
            <person name="Brawley S.H."/>
            <person name="Blouin N.A."/>
            <person name="Ficko-Blean E."/>
            <person name="Wheeler G.L."/>
            <person name="Lohr M."/>
            <person name="Goodson H.V."/>
            <person name="Jenkins J.W."/>
            <person name="Blaby-Haas C.E."/>
            <person name="Helliwell K.E."/>
            <person name="Chan C."/>
            <person name="Marriage T."/>
            <person name="Bhattacharya D."/>
            <person name="Klein A.S."/>
            <person name="Badis Y."/>
            <person name="Brodie J."/>
            <person name="Cao Y."/>
            <person name="Collen J."/>
            <person name="Dittami S.M."/>
            <person name="Gachon C.M."/>
            <person name="Green B.R."/>
            <person name="Karpowicz S."/>
            <person name="Kim J.W."/>
            <person name="Kudahl U."/>
            <person name="Lin S."/>
            <person name="Michel G."/>
            <person name="Mittag M."/>
            <person name="Olson B.J."/>
            <person name="Pangilinan J."/>
            <person name="Peng Y."/>
            <person name="Qiu H."/>
            <person name="Shu S."/>
            <person name="Singer J.T."/>
            <person name="Smith A.G."/>
            <person name="Sprecher B.N."/>
            <person name="Wagner V."/>
            <person name="Wang W."/>
            <person name="Wang Z.-Y."/>
            <person name="Yan J."/>
            <person name="Yarish C."/>
            <person name="Zoeuner-Riek S."/>
            <person name="Zhuang Y."/>
            <person name="Zou Y."/>
            <person name="Lindquist E.A."/>
            <person name="Grimwood J."/>
            <person name="Barry K."/>
            <person name="Rokhsar D.S."/>
            <person name="Schmutz J."/>
            <person name="Stiller J.W."/>
            <person name="Grossman A.R."/>
            <person name="Prochnik S.E."/>
        </authorList>
    </citation>
    <scope>NUCLEOTIDE SEQUENCE [LARGE SCALE GENOMIC DNA]</scope>
    <source>
        <strain evidence="2">4086291</strain>
    </source>
</reference>
<proteinExistence type="predicted"/>
<keyword evidence="3" id="KW-1185">Reference proteome</keyword>
<protein>
    <submittedName>
        <fullName evidence="2">Uncharacterized protein</fullName>
    </submittedName>
</protein>
<organism evidence="2 3">
    <name type="scientific">Porphyra umbilicalis</name>
    <name type="common">Purple laver</name>
    <name type="synonym">Red alga</name>
    <dbReference type="NCBI Taxonomy" id="2786"/>
    <lineage>
        <taxon>Eukaryota</taxon>
        <taxon>Rhodophyta</taxon>
        <taxon>Bangiophyceae</taxon>
        <taxon>Bangiales</taxon>
        <taxon>Bangiaceae</taxon>
        <taxon>Porphyra</taxon>
    </lineage>
</organism>